<evidence type="ECO:0000313" key="2">
    <source>
        <dbReference type="Proteomes" id="UP000029448"/>
    </source>
</evidence>
<keyword evidence="2" id="KW-1185">Reference proteome</keyword>
<gene>
    <name evidence="1" type="ORF">AtDm6_1871</name>
</gene>
<protein>
    <submittedName>
        <fullName evidence="1">Uncharacterized protein</fullName>
    </submittedName>
</protein>
<sequence length="43" mass="4431">MISRSVSLEHSHASNAGNVVQEALSAKTGAHKAGLTMGQARAR</sequence>
<dbReference type="PATRIC" id="fig|104102.7.peg.1852"/>
<accession>A0A094YNP9</accession>
<proteinExistence type="predicted"/>
<dbReference type="Proteomes" id="UP000029448">
    <property type="component" value="Unassembled WGS sequence"/>
</dbReference>
<comment type="caution">
    <text evidence="1">The sequence shown here is derived from an EMBL/GenBank/DDBJ whole genome shotgun (WGS) entry which is preliminary data.</text>
</comment>
<name>A0A094YNP9_9PROT</name>
<dbReference type="AlphaFoldDB" id="A0A094YNP9"/>
<organism evidence="1 2">
    <name type="scientific">Acetobacter tropicalis</name>
    <dbReference type="NCBI Taxonomy" id="104102"/>
    <lineage>
        <taxon>Bacteria</taxon>
        <taxon>Pseudomonadati</taxon>
        <taxon>Pseudomonadota</taxon>
        <taxon>Alphaproteobacteria</taxon>
        <taxon>Acetobacterales</taxon>
        <taxon>Acetobacteraceae</taxon>
        <taxon>Acetobacter</taxon>
    </lineage>
</organism>
<dbReference type="RefSeq" id="WP_006558877.1">
    <property type="nucleotide sequence ID" value="NZ_BJVR01000014.1"/>
</dbReference>
<reference evidence="1 2" key="1">
    <citation type="submission" date="2014-06" db="EMBL/GenBank/DDBJ databases">
        <title>Functional and comparative genomic analyses of the Drosophila gut microbiota identify candidate symbiosis factors.</title>
        <authorList>
            <person name="Newell P.D."/>
            <person name="Chaston J.M."/>
            <person name="Douglas A.E."/>
        </authorList>
    </citation>
    <scope>NUCLEOTIDE SEQUENCE [LARGE SCALE GENOMIC DNA]</scope>
    <source>
        <strain evidence="1 2">DmCS_006</strain>
    </source>
</reference>
<dbReference type="EMBL" id="JOKM01000071">
    <property type="protein sequence ID" value="KGB23002.1"/>
    <property type="molecule type" value="Genomic_DNA"/>
</dbReference>
<evidence type="ECO:0000313" key="1">
    <source>
        <dbReference type="EMBL" id="KGB23002.1"/>
    </source>
</evidence>